<dbReference type="SMART" id="SM00899">
    <property type="entry name" value="FeoA"/>
    <property type="match status" value="1"/>
</dbReference>
<dbReference type="EMBL" id="VCYH01000005">
    <property type="protein sequence ID" value="MDN7024866.1"/>
    <property type="molecule type" value="Genomic_DNA"/>
</dbReference>
<dbReference type="Gene3D" id="2.30.30.90">
    <property type="match status" value="1"/>
</dbReference>
<proteinExistence type="predicted"/>
<accession>A0ABT8MAA0</accession>
<dbReference type="InterPro" id="IPR053184">
    <property type="entry name" value="FeoA-like"/>
</dbReference>
<keyword evidence="1" id="KW-0408">Iron</keyword>
<dbReference type="PANTHER" id="PTHR43151:SF1">
    <property type="entry name" value="SSR2333 PROTEIN"/>
    <property type="match status" value="1"/>
</dbReference>
<evidence type="ECO:0000256" key="1">
    <source>
        <dbReference type="ARBA" id="ARBA00023004"/>
    </source>
</evidence>
<comment type="caution">
    <text evidence="3">The sequence shown here is derived from an EMBL/GenBank/DDBJ whole genome shotgun (WGS) entry which is preliminary data.</text>
</comment>
<dbReference type="RefSeq" id="WP_301663992.1">
    <property type="nucleotide sequence ID" value="NZ_VCYH01000005.1"/>
</dbReference>
<organism evidence="3 4">
    <name type="scientific">Methanoculleus frigidifontis</name>
    <dbReference type="NCBI Taxonomy" id="2584085"/>
    <lineage>
        <taxon>Archaea</taxon>
        <taxon>Methanobacteriati</taxon>
        <taxon>Methanobacteriota</taxon>
        <taxon>Stenosarchaea group</taxon>
        <taxon>Methanomicrobia</taxon>
        <taxon>Methanomicrobiales</taxon>
        <taxon>Methanomicrobiaceae</taxon>
        <taxon>Methanoculleus</taxon>
    </lineage>
</organism>
<keyword evidence="4" id="KW-1185">Reference proteome</keyword>
<sequence length="77" mass="8090">MTTELITLQAGTRAAVAGFTGSQGFAWKLRTIGIREGKILTVVARHPFGGPVVVSVDGRAVTLGRGMARRVLVDVQA</sequence>
<evidence type="ECO:0000259" key="2">
    <source>
        <dbReference type="SMART" id="SM00899"/>
    </source>
</evidence>
<gene>
    <name evidence="3" type="ORF">FGU65_08195</name>
</gene>
<dbReference type="InterPro" id="IPR038157">
    <property type="entry name" value="FeoA_core_dom"/>
</dbReference>
<dbReference type="Proteomes" id="UP001168338">
    <property type="component" value="Unassembled WGS sequence"/>
</dbReference>
<dbReference type="InterPro" id="IPR008988">
    <property type="entry name" value="Transcriptional_repressor_C"/>
</dbReference>
<dbReference type="InterPro" id="IPR007167">
    <property type="entry name" value="Fe-transptr_FeoA-like"/>
</dbReference>
<protein>
    <submittedName>
        <fullName evidence="3">Ferrous iron transport protein A</fullName>
    </submittedName>
</protein>
<evidence type="ECO:0000313" key="3">
    <source>
        <dbReference type="EMBL" id="MDN7024866.1"/>
    </source>
</evidence>
<dbReference type="SUPFAM" id="SSF50037">
    <property type="entry name" value="C-terminal domain of transcriptional repressors"/>
    <property type="match status" value="1"/>
</dbReference>
<dbReference type="PANTHER" id="PTHR43151">
    <property type="entry name" value="FEOA FAMILY PROTEIN"/>
    <property type="match status" value="1"/>
</dbReference>
<feature type="domain" description="Ferrous iron transporter FeoA-like" evidence="2">
    <location>
        <begin position="3"/>
        <end position="75"/>
    </location>
</feature>
<name>A0ABT8MAA0_9EURY</name>
<dbReference type="Pfam" id="PF04023">
    <property type="entry name" value="FeoA"/>
    <property type="match status" value="1"/>
</dbReference>
<reference evidence="3" key="1">
    <citation type="submission" date="2019-05" db="EMBL/GenBank/DDBJ databases">
        <title>Methanoculleus sp. FWC-SCC1, a methanogenic archaeon isolated from deep marine cold seep.</title>
        <authorList>
            <person name="Chen Y.-W."/>
            <person name="Chen S.-C."/>
            <person name="Teng N.-H."/>
            <person name="Lai M.-C."/>
        </authorList>
    </citation>
    <scope>NUCLEOTIDE SEQUENCE</scope>
    <source>
        <strain evidence="3">FWC-SCC1</strain>
    </source>
</reference>
<evidence type="ECO:0000313" key="4">
    <source>
        <dbReference type="Proteomes" id="UP001168338"/>
    </source>
</evidence>